<dbReference type="Proteomes" id="UP000607197">
    <property type="component" value="Unassembled WGS sequence"/>
</dbReference>
<name>A0A830FI70_9EURY</name>
<evidence type="ECO:0000313" key="1">
    <source>
        <dbReference type="EMBL" id="GGL57620.1"/>
    </source>
</evidence>
<reference evidence="1" key="2">
    <citation type="submission" date="2020-09" db="EMBL/GenBank/DDBJ databases">
        <authorList>
            <person name="Sun Q."/>
            <person name="Ohkuma M."/>
        </authorList>
    </citation>
    <scope>NUCLEOTIDE SEQUENCE</scope>
    <source>
        <strain evidence="1">JCM 19596</strain>
    </source>
</reference>
<accession>A0A830FI70</accession>
<evidence type="ECO:0000313" key="2">
    <source>
        <dbReference type="Proteomes" id="UP000607197"/>
    </source>
</evidence>
<protein>
    <submittedName>
        <fullName evidence="1">Uncharacterized protein</fullName>
    </submittedName>
</protein>
<proteinExistence type="predicted"/>
<gene>
    <name evidence="1" type="ORF">GCM10009039_14750</name>
</gene>
<sequence length="143" mass="15011">MTLDEAVSASPWMVTLPSPVPLVDRDAPVVDEPVNLTSPFSGCWLPPSVQDVEPVETTEADFDADDVDRWPVHVTDSSVALALPPTVFVVDALGDAVPLHDPLDVVSTPVSATCGVCIGAFPDTESGIESSLPSIAVSWSRCV</sequence>
<dbReference type="RefSeq" id="WP_188977476.1">
    <property type="nucleotide sequence ID" value="NZ_BMPG01000002.1"/>
</dbReference>
<reference evidence="1" key="1">
    <citation type="journal article" date="2014" name="Int. J. Syst. Evol. Microbiol.">
        <title>Complete genome sequence of Corynebacterium casei LMG S-19264T (=DSM 44701T), isolated from a smear-ripened cheese.</title>
        <authorList>
            <consortium name="US DOE Joint Genome Institute (JGI-PGF)"/>
            <person name="Walter F."/>
            <person name="Albersmeier A."/>
            <person name="Kalinowski J."/>
            <person name="Ruckert C."/>
        </authorList>
    </citation>
    <scope>NUCLEOTIDE SEQUENCE</scope>
    <source>
        <strain evidence="1">JCM 19596</strain>
    </source>
</reference>
<dbReference type="EMBL" id="BMPG01000002">
    <property type="protein sequence ID" value="GGL57620.1"/>
    <property type="molecule type" value="Genomic_DNA"/>
</dbReference>
<dbReference type="AlphaFoldDB" id="A0A830FI70"/>
<keyword evidence="2" id="KW-1185">Reference proteome</keyword>
<comment type="caution">
    <text evidence="1">The sequence shown here is derived from an EMBL/GenBank/DDBJ whole genome shotgun (WGS) entry which is preliminary data.</text>
</comment>
<organism evidence="1 2">
    <name type="scientific">Halocalculus aciditolerans</name>
    <dbReference type="NCBI Taxonomy" id="1383812"/>
    <lineage>
        <taxon>Archaea</taxon>
        <taxon>Methanobacteriati</taxon>
        <taxon>Methanobacteriota</taxon>
        <taxon>Stenosarchaea group</taxon>
        <taxon>Halobacteria</taxon>
        <taxon>Halobacteriales</taxon>
        <taxon>Halobacteriaceae</taxon>
        <taxon>Halocalculus</taxon>
    </lineage>
</organism>